<evidence type="ECO:0000256" key="2">
    <source>
        <dbReference type="ARBA" id="ARBA00023125"/>
    </source>
</evidence>
<dbReference type="AlphaFoldDB" id="A0A1D4L4E1"/>
<dbReference type="PANTHER" id="PTHR43280">
    <property type="entry name" value="ARAC-FAMILY TRANSCRIPTIONAL REGULATOR"/>
    <property type="match status" value="1"/>
</dbReference>
<dbReference type="SMART" id="SM00342">
    <property type="entry name" value="HTH_ARAC"/>
    <property type="match status" value="1"/>
</dbReference>
<dbReference type="PANTHER" id="PTHR43280:SF26">
    <property type="entry name" value="ARAC-FAMILY TRANSCRIPTIONAL REGULATOR"/>
    <property type="match status" value="1"/>
</dbReference>
<reference evidence="6 7" key="2">
    <citation type="submission" date="2016-09" db="EMBL/GenBank/DDBJ databases">
        <authorList>
            <consortium name="Pathogen Informatics"/>
            <person name="Sun Q."/>
            <person name="Inoue M."/>
        </authorList>
    </citation>
    <scope>NUCLEOTIDE SEQUENCE [LARGE SCALE GENOMIC DNA]</scope>
    <source>
        <strain evidence="6 7">82C</strain>
    </source>
</reference>
<proteinExistence type="predicted"/>
<evidence type="ECO:0000313" key="7">
    <source>
        <dbReference type="Proteomes" id="UP000095412"/>
    </source>
</evidence>
<protein>
    <submittedName>
        <fullName evidence="5">Transcriptional regulator</fullName>
    </submittedName>
</protein>
<sequence length="701" mass="82165">MDNTLLCIHEYLNTPTRRSIDQVKLFFSLNNQLELTINGRHISAGSRMLIVNHCDLYLISHAEQLVEMSIPVKLFTKMDKNFFNCYYNSKLINSDTYLKYQILTMIQQLSQYDNIDATQVSETITILNKEAKVECDYAYIPSVDSENTLLNKITTFIKAHITKPLLSKDVSRTFYISAPYISILFKKYLGMSFKHYITSLKIALSLEELVQNRQTIYFISEQYGFNHYSNYTHQFKQFLNTTPNEFRKAFQTKHPLRVTLINSDISDYQVYLNQLTSSKPQTINQYTIDLSKLTFNGTTKAPTLFIHVDNLMDIVQSDLNPKLNFKDLTKVYILINNSRKLALESLSLTGMIDFIDTLFSNYVGIAIRIKSVSQFDSIEATILQFLKYKSEYTQQKRAYNFLILLDAMHISLTDINRLYIRVKNLNVNLNIEVGITVEGVIEQSHNLKNAYNLLHRLHFDYYFLDIEQETVRTSLNKKDNHFHNDMSYFDYYNKVIEDAQIDNTKCVYTKLSKQGFNSYDRTQPLNMNDLMCHMLIMLNHGCGVGYELIRKEESDIALMNSHGIFEPLMYLYQFVRPFLDMHVAIGENYIVYKEQRTLHLLLFNAIHQILPTDDVQHYILKEDVLPSDITLFIQTLNREHGFIDYALPASFNNTYIDRSLLRYIEQSTIPKAEIRHHSRSETPLHFKLHYDEIKYIRILPT</sequence>
<feature type="domain" description="HTH araC/xylS-type" evidence="4">
    <location>
        <begin position="151"/>
        <end position="249"/>
    </location>
</feature>
<dbReference type="PROSITE" id="PS00041">
    <property type="entry name" value="HTH_ARAC_FAMILY_1"/>
    <property type="match status" value="1"/>
</dbReference>
<accession>A0A1D4L4E1</accession>
<keyword evidence="1" id="KW-0805">Transcription regulation</keyword>
<dbReference type="EMBL" id="FMPI01000008">
    <property type="protein sequence ID" value="SCS93179.1"/>
    <property type="molecule type" value="Genomic_DNA"/>
</dbReference>
<dbReference type="SUPFAM" id="SSF46689">
    <property type="entry name" value="Homeodomain-like"/>
    <property type="match status" value="1"/>
</dbReference>
<evidence type="ECO:0000256" key="3">
    <source>
        <dbReference type="ARBA" id="ARBA00023163"/>
    </source>
</evidence>
<dbReference type="PROSITE" id="PS01124">
    <property type="entry name" value="HTH_ARAC_FAMILY_2"/>
    <property type="match status" value="1"/>
</dbReference>
<dbReference type="InterPro" id="IPR009057">
    <property type="entry name" value="Homeodomain-like_sf"/>
</dbReference>
<dbReference type="NCBIfam" id="NF033869">
    <property type="entry name" value="viru_reg_Rsp"/>
    <property type="match status" value="1"/>
</dbReference>
<dbReference type="EMBL" id="FMPG01000003">
    <property type="protein sequence ID" value="SCS81155.1"/>
    <property type="molecule type" value="Genomic_DNA"/>
</dbReference>
<dbReference type="Gene3D" id="1.10.10.60">
    <property type="entry name" value="Homeodomain-like"/>
    <property type="match status" value="2"/>
</dbReference>
<evidence type="ECO:0000256" key="1">
    <source>
        <dbReference type="ARBA" id="ARBA00023015"/>
    </source>
</evidence>
<dbReference type="OrthoDB" id="2402133at2"/>
<evidence type="ECO:0000313" key="6">
    <source>
        <dbReference type="EMBL" id="SCS93179.1"/>
    </source>
</evidence>
<keyword evidence="7" id="KW-1185">Reference proteome</keyword>
<dbReference type="GO" id="GO:0043565">
    <property type="term" value="F:sequence-specific DNA binding"/>
    <property type="evidence" value="ECO:0007669"/>
    <property type="project" value="InterPro"/>
</dbReference>
<organism evidence="5 8">
    <name type="scientific">Staphylococcus caeli</name>
    <dbReference type="NCBI Taxonomy" id="2201815"/>
    <lineage>
        <taxon>Bacteria</taxon>
        <taxon>Bacillati</taxon>
        <taxon>Bacillota</taxon>
        <taxon>Bacilli</taxon>
        <taxon>Bacillales</taxon>
        <taxon>Staphylococcaceae</taxon>
        <taxon>Staphylococcus</taxon>
    </lineage>
</organism>
<dbReference type="Pfam" id="PF12833">
    <property type="entry name" value="HTH_18"/>
    <property type="match status" value="1"/>
</dbReference>
<dbReference type="InterPro" id="IPR018060">
    <property type="entry name" value="HTH_AraC"/>
</dbReference>
<dbReference type="GO" id="GO:0003700">
    <property type="term" value="F:DNA-binding transcription factor activity"/>
    <property type="evidence" value="ECO:0007669"/>
    <property type="project" value="InterPro"/>
</dbReference>
<gene>
    <name evidence="5" type="primary">marA_1</name>
    <name evidence="5" type="ORF">SAMEA2297795_01214</name>
    <name evidence="6" type="ORF">SAMEA2297796_01395</name>
</gene>
<keyword evidence="3" id="KW-0804">Transcription</keyword>
<dbReference type="Proteomes" id="UP000095412">
    <property type="component" value="Unassembled WGS sequence"/>
</dbReference>
<evidence type="ECO:0000313" key="8">
    <source>
        <dbReference type="Proteomes" id="UP000095768"/>
    </source>
</evidence>
<keyword evidence="2" id="KW-0238">DNA-binding</keyword>
<dbReference type="Proteomes" id="UP000095768">
    <property type="component" value="Unassembled WGS sequence"/>
</dbReference>
<evidence type="ECO:0000259" key="4">
    <source>
        <dbReference type="PROSITE" id="PS01124"/>
    </source>
</evidence>
<name>A0A1D4L4E1_9STAP</name>
<dbReference type="RefSeq" id="WP_069995565.1">
    <property type="nucleotide sequence ID" value="NZ_FMPG01000003.1"/>
</dbReference>
<evidence type="ECO:0000313" key="5">
    <source>
        <dbReference type="EMBL" id="SCS81155.1"/>
    </source>
</evidence>
<reference evidence="5 8" key="1">
    <citation type="submission" date="2016-09" db="EMBL/GenBank/DDBJ databases">
        <authorList>
            <consortium name="Pathogen Informatics"/>
        </authorList>
    </citation>
    <scope>NUCLEOTIDE SEQUENCE [LARGE SCALE GENOMIC DNA]</scope>
    <source>
        <strain evidence="5 8">82B</strain>
    </source>
</reference>
<dbReference type="InterPro" id="IPR018062">
    <property type="entry name" value="HTH_AraC-typ_CS"/>
</dbReference>